<comment type="caution">
    <text evidence="2">The sequence shown here is derived from an EMBL/GenBank/DDBJ whole genome shotgun (WGS) entry which is preliminary data.</text>
</comment>
<keyword evidence="3" id="KW-1185">Reference proteome</keyword>
<sequence length="127" mass="14877">MSRSSVSQGDLTFLRDTLLQIKQREETTAGNLTRMEDQLSRMNKSSPDRRNLEVRINNLRRELADWPRHRDAAIRQWVAQHPHAAIADIGNLPRELYDQVVRYLPAPETYSTTRLRQVQNDVKKAKR</sequence>
<gene>
    <name evidence="2" type="ORF">B0T15DRAFT_505739</name>
</gene>
<name>A0AAJ0GML1_9PEZI</name>
<accession>A0AAJ0GML1</accession>
<dbReference type="RefSeq" id="XP_062718533.1">
    <property type="nucleotide sequence ID" value="XM_062867537.1"/>
</dbReference>
<organism evidence="2 3">
    <name type="scientific">Chaetomium strumarium</name>
    <dbReference type="NCBI Taxonomy" id="1170767"/>
    <lineage>
        <taxon>Eukaryota</taxon>
        <taxon>Fungi</taxon>
        <taxon>Dikarya</taxon>
        <taxon>Ascomycota</taxon>
        <taxon>Pezizomycotina</taxon>
        <taxon>Sordariomycetes</taxon>
        <taxon>Sordariomycetidae</taxon>
        <taxon>Sordariales</taxon>
        <taxon>Chaetomiaceae</taxon>
        <taxon>Chaetomium</taxon>
    </lineage>
</organism>
<dbReference type="GeneID" id="87886366"/>
<proteinExistence type="predicted"/>
<protein>
    <submittedName>
        <fullName evidence="2">Uncharacterized protein</fullName>
    </submittedName>
</protein>
<evidence type="ECO:0000313" key="3">
    <source>
        <dbReference type="Proteomes" id="UP001273166"/>
    </source>
</evidence>
<dbReference type="Proteomes" id="UP001273166">
    <property type="component" value="Unassembled WGS sequence"/>
</dbReference>
<evidence type="ECO:0000256" key="1">
    <source>
        <dbReference type="SAM" id="MobiDB-lite"/>
    </source>
</evidence>
<reference evidence="2" key="1">
    <citation type="journal article" date="2023" name="Mol. Phylogenet. Evol.">
        <title>Genome-scale phylogeny and comparative genomics of the fungal order Sordariales.</title>
        <authorList>
            <person name="Hensen N."/>
            <person name="Bonometti L."/>
            <person name="Westerberg I."/>
            <person name="Brannstrom I.O."/>
            <person name="Guillou S."/>
            <person name="Cros-Aarteil S."/>
            <person name="Calhoun S."/>
            <person name="Haridas S."/>
            <person name="Kuo A."/>
            <person name="Mondo S."/>
            <person name="Pangilinan J."/>
            <person name="Riley R."/>
            <person name="LaButti K."/>
            <person name="Andreopoulos B."/>
            <person name="Lipzen A."/>
            <person name="Chen C."/>
            <person name="Yan M."/>
            <person name="Daum C."/>
            <person name="Ng V."/>
            <person name="Clum A."/>
            <person name="Steindorff A."/>
            <person name="Ohm R.A."/>
            <person name="Martin F."/>
            <person name="Silar P."/>
            <person name="Natvig D.O."/>
            <person name="Lalanne C."/>
            <person name="Gautier V."/>
            <person name="Ament-Velasquez S.L."/>
            <person name="Kruys A."/>
            <person name="Hutchinson M.I."/>
            <person name="Powell A.J."/>
            <person name="Barry K."/>
            <person name="Miller A.N."/>
            <person name="Grigoriev I.V."/>
            <person name="Debuchy R."/>
            <person name="Gladieux P."/>
            <person name="Hiltunen Thoren M."/>
            <person name="Johannesson H."/>
        </authorList>
    </citation>
    <scope>NUCLEOTIDE SEQUENCE</scope>
    <source>
        <strain evidence="2">CBS 333.67</strain>
    </source>
</reference>
<reference evidence="2" key="2">
    <citation type="submission" date="2023-06" db="EMBL/GenBank/DDBJ databases">
        <authorList>
            <consortium name="Lawrence Berkeley National Laboratory"/>
            <person name="Mondo S.J."/>
            <person name="Hensen N."/>
            <person name="Bonometti L."/>
            <person name="Westerberg I."/>
            <person name="Brannstrom I.O."/>
            <person name="Guillou S."/>
            <person name="Cros-Aarteil S."/>
            <person name="Calhoun S."/>
            <person name="Haridas S."/>
            <person name="Kuo A."/>
            <person name="Pangilinan J."/>
            <person name="Riley R."/>
            <person name="Labutti K."/>
            <person name="Andreopoulos B."/>
            <person name="Lipzen A."/>
            <person name="Chen C."/>
            <person name="Yanf M."/>
            <person name="Daum C."/>
            <person name="Ng V."/>
            <person name="Clum A."/>
            <person name="Steindorff A."/>
            <person name="Ohm R."/>
            <person name="Martin F."/>
            <person name="Silar P."/>
            <person name="Natvig D."/>
            <person name="Lalanne C."/>
            <person name="Gautier V."/>
            <person name="Ament-Velasquez S.L."/>
            <person name="Kruys A."/>
            <person name="Hutchinson M.I."/>
            <person name="Powell A.J."/>
            <person name="Barry K."/>
            <person name="Miller A.N."/>
            <person name="Grigoriev I.V."/>
            <person name="Debuchy R."/>
            <person name="Gladieux P."/>
            <person name="Thoren M.H."/>
            <person name="Johannesson H."/>
        </authorList>
    </citation>
    <scope>NUCLEOTIDE SEQUENCE</scope>
    <source>
        <strain evidence="2">CBS 333.67</strain>
    </source>
</reference>
<dbReference type="EMBL" id="JAUDZG010000007">
    <property type="protein sequence ID" value="KAK3302753.1"/>
    <property type="molecule type" value="Genomic_DNA"/>
</dbReference>
<evidence type="ECO:0000313" key="2">
    <source>
        <dbReference type="EMBL" id="KAK3302753.1"/>
    </source>
</evidence>
<feature type="region of interest" description="Disordered" evidence="1">
    <location>
        <begin position="29"/>
        <end position="50"/>
    </location>
</feature>
<dbReference type="AlphaFoldDB" id="A0AAJ0GML1"/>